<dbReference type="Pfam" id="PF17921">
    <property type="entry name" value="Integrase_H2C2"/>
    <property type="match status" value="1"/>
</dbReference>
<dbReference type="Proteomes" id="UP000504618">
    <property type="component" value="Unplaced"/>
</dbReference>
<protein>
    <submittedName>
        <fullName evidence="4">Uncharacterized protein LOC112452283</fullName>
    </submittedName>
</protein>
<feature type="compositionally biased region" description="Basic and acidic residues" evidence="1">
    <location>
        <begin position="20"/>
        <end position="37"/>
    </location>
</feature>
<feature type="region of interest" description="Disordered" evidence="1">
    <location>
        <begin position="347"/>
        <end position="377"/>
    </location>
</feature>
<dbReference type="InterPro" id="IPR008042">
    <property type="entry name" value="Retrotrans_Pao"/>
</dbReference>
<evidence type="ECO:0000313" key="3">
    <source>
        <dbReference type="Proteomes" id="UP000504618"/>
    </source>
</evidence>
<evidence type="ECO:0000259" key="2">
    <source>
        <dbReference type="Pfam" id="PF17921"/>
    </source>
</evidence>
<dbReference type="Pfam" id="PF05380">
    <property type="entry name" value="Peptidase_A17"/>
    <property type="match status" value="1"/>
</dbReference>
<keyword evidence="3" id="KW-1185">Reference proteome</keyword>
<sequence>MSAFEKLDQIDEQDGVSADEQQKERGDFEDGHLKTESSLRLLQARTRAAQQATAAAAPSSAAQRSQSSNTPTTASVKLPEIKLTPFDGEWENWLTFKNIFTELIQNNVRLNDTQRFYYLQSYVSAGSARQYVELPLTAENYAVAWQQLTQHYDNEARIIKKHIKNFYDLKITQEDSASSLQTLIDGVRRNYHALRALKQPVDKWDAFLTYHITTKLDAASRKEIESKAPTDRIQTFEEIMTVLEERVRVLEAIATSVRAKPERFSKAFVATSKVMCGICQAEHSVFKCKKLTDLPVNQRIAAARKLNLCINCLGSSHRAIDCKSGGCRICQRRHHTLLHLKTNALESPTQPNAIDTKDASSNGSKQEANVSSSTTTCNLNVRPEPKVKQVLLATAIIKIYDFSGQEHLARALLDGCSQNSFITTRMYQTLRLKGRRVNLQVTGLNDAQTRAHIIVRTTIGSRISSFRTPIELLVTEHITQNMPICPIEDAMQIPTTVQLADPQFHTPSKIDLLIGANIFWDLLTGDQIAMKHGFPKLHGTVLGHIIGGRILEKNRQPKLTVSLACTVNNLNEQIQRFWLQEKVIKDRALSLEERECKLHYKQATVRKPDGRYSVSHLTKPEITNLSDTKMAALQQFLRLEQRLRREPEIQKLYHDFMQEYIDLKHMEPVNETSDSEPEAVQYYLPHHHVLKPSSTTTKLRVVFNASFKIEPHLSLNDVLKVGPTIQSDLFTVILRFRTYIYALTADIIKMYRQIEIHKDQRCLQRIWWRPNFLAEILSYQLNTVTYGEADAQFLATQTVQQLAEDEMKDFPEAARAVIEDSYVDDVTTGASTIQQLKDLQQQLQSLMRRGGFELHKWASNCNEVSTNPASSVAFPKADQTRTLGLIWQTGDDQFVLTWDKVEERHNYSKRMILSEIAKLYDPLGLSAPLVFWAKVLMQELWKITDLQWDDPLPEPLQEKWITFRKQLNVLVEIKIPRCALPPNAVALELHGFGDASELGFGCCIYLRALDQMGNYTINLLCAKSRVAPLKKTTIPRLELQAALLLAELAAKVTGAIALVYRLICLWTDSTITLYRIRSQSSRYTTYVANRIARIQELSTPEQWRHVPGELNPADLVSRGLLPEALSKADNWFHGPVFLKYEESEWPSLRLGRTESNDQTDEELKKAINVSCIATVADPVMNYSSYTKTLRISARCRRFVANCKATRDRRDYGPLSASELNEALLGLIRAAQSEDFAQDIKKLREYGTTDYKGIVQSLRPYLDEHHILRVGGRLQNSDLEDNQRHPMLLHAKNKLSRLIARHYHKANLHAGPQALLYTLRQQFWIIDGRNLCRKTVHNCVRCFRAKPIIAEQVMG</sequence>
<dbReference type="RefSeq" id="XP_024868170.1">
    <property type="nucleotide sequence ID" value="XM_025012402.1"/>
</dbReference>
<gene>
    <name evidence="4" type="primary">LOC112452283</name>
</gene>
<dbReference type="PANTHER" id="PTHR47331:SF5">
    <property type="entry name" value="RIBONUCLEASE H"/>
    <property type="match status" value="1"/>
</dbReference>
<dbReference type="InterPro" id="IPR041588">
    <property type="entry name" value="Integrase_H2C2"/>
</dbReference>
<dbReference type="Pfam" id="PF03564">
    <property type="entry name" value="DUF1759"/>
    <property type="match status" value="1"/>
</dbReference>
<dbReference type="InterPro" id="IPR005312">
    <property type="entry name" value="DUF1759"/>
</dbReference>
<feature type="domain" description="Integrase zinc-binding" evidence="2">
    <location>
        <begin position="1292"/>
        <end position="1346"/>
    </location>
</feature>
<dbReference type="PANTHER" id="PTHR47331">
    <property type="entry name" value="PHD-TYPE DOMAIN-CONTAINING PROTEIN"/>
    <property type="match status" value="1"/>
</dbReference>
<evidence type="ECO:0000313" key="4">
    <source>
        <dbReference type="RefSeq" id="XP_024868170.1"/>
    </source>
</evidence>
<dbReference type="GO" id="GO:0071897">
    <property type="term" value="P:DNA biosynthetic process"/>
    <property type="evidence" value="ECO:0007669"/>
    <property type="project" value="UniProtKB-ARBA"/>
</dbReference>
<reference evidence="4" key="1">
    <citation type="submission" date="2025-08" db="UniProtKB">
        <authorList>
            <consortium name="RefSeq"/>
        </authorList>
    </citation>
    <scope>IDENTIFICATION</scope>
    <source>
        <tissue evidence="4">Whole body</tissue>
    </source>
</reference>
<organism evidence="3 4">
    <name type="scientific">Temnothorax curvispinosus</name>
    <dbReference type="NCBI Taxonomy" id="300111"/>
    <lineage>
        <taxon>Eukaryota</taxon>
        <taxon>Metazoa</taxon>
        <taxon>Ecdysozoa</taxon>
        <taxon>Arthropoda</taxon>
        <taxon>Hexapoda</taxon>
        <taxon>Insecta</taxon>
        <taxon>Pterygota</taxon>
        <taxon>Neoptera</taxon>
        <taxon>Endopterygota</taxon>
        <taxon>Hymenoptera</taxon>
        <taxon>Apocrita</taxon>
        <taxon>Aculeata</taxon>
        <taxon>Formicoidea</taxon>
        <taxon>Formicidae</taxon>
        <taxon>Myrmicinae</taxon>
        <taxon>Temnothorax</taxon>
    </lineage>
</organism>
<feature type="compositionally biased region" description="Low complexity" evidence="1">
    <location>
        <begin position="38"/>
        <end position="68"/>
    </location>
</feature>
<name>A0A6J1PFY0_9HYME</name>
<dbReference type="SUPFAM" id="SSF56672">
    <property type="entry name" value="DNA/RNA polymerases"/>
    <property type="match status" value="1"/>
</dbReference>
<evidence type="ECO:0000256" key="1">
    <source>
        <dbReference type="SAM" id="MobiDB-lite"/>
    </source>
</evidence>
<feature type="region of interest" description="Disordered" evidence="1">
    <location>
        <begin position="1"/>
        <end position="73"/>
    </location>
</feature>
<dbReference type="OrthoDB" id="7759716at2759"/>
<proteinExistence type="predicted"/>
<dbReference type="InterPro" id="IPR043502">
    <property type="entry name" value="DNA/RNA_pol_sf"/>
</dbReference>
<dbReference type="GeneID" id="112452283"/>
<accession>A0A6J1PFY0</accession>